<evidence type="ECO:0000313" key="2">
    <source>
        <dbReference type="EMBL" id="EIJ65710.1"/>
    </source>
</evidence>
<dbReference type="AlphaFoldDB" id="I3D1W7"/>
<sequence>MAGIFDSLPIITVVLFALGLVGVFVYERSRSNSTDESES</sequence>
<name>I3D1W7_9ARCH</name>
<dbReference type="Proteomes" id="UP000003423">
    <property type="component" value="Unassembled WGS sequence"/>
</dbReference>
<evidence type="ECO:0000256" key="1">
    <source>
        <dbReference type="SAM" id="Phobius"/>
    </source>
</evidence>
<proteinExistence type="predicted"/>
<comment type="caution">
    <text evidence="2">The sequence shown here is derived from an EMBL/GenBank/DDBJ whole genome shotgun (WGS) entry which is preliminary data.</text>
</comment>
<dbReference type="PATRIC" id="fig|859350.6.peg.1248"/>
<keyword evidence="1" id="KW-0472">Membrane</keyword>
<feature type="transmembrane region" description="Helical" evidence="1">
    <location>
        <begin position="6"/>
        <end position="26"/>
    </location>
</feature>
<keyword evidence="3" id="KW-1185">Reference proteome</keyword>
<keyword evidence="1" id="KW-0812">Transmembrane</keyword>
<keyword evidence="1" id="KW-1133">Transmembrane helix</keyword>
<accession>I3D1W7</accession>
<reference evidence="2 3" key="1">
    <citation type="journal article" date="2012" name="J. Bacteriol.">
        <title>Genome sequence of "Candidatus Nitrosopumilus salaria" BD31, an ammonia-oxidizing archaeon from the San Francisco Bay estuary.</title>
        <authorList>
            <person name="Mosier A.C."/>
            <person name="Allen E.E."/>
            <person name="Kim M."/>
            <person name="Ferriera S."/>
            <person name="Francis C.A."/>
        </authorList>
    </citation>
    <scope>NUCLEOTIDE SEQUENCE [LARGE SCALE GENOMIC DNA]</scope>
    <source>
        <strain evidence="2 3">BD31</strain>
    </source>
</reference>
<dbReference type="EMBL" id="AEXL02000101">
    <property type="protein sequence ID" value="EIJ65710.1"/>
    <property type="molecule type" value="Genomic_DNA"/>
</dbReference>
<evidence type="ECO:0000313" key="3">
    <source>
        <dbReference type="Proteomes" id="UP000003423"/>
    </source>
</evidence>
<gene>
    <name evidence="2" type="ORF">BD31_I1427</name>
</gene>
<organism evidence="2 3">
    <name type="scientific">Candidatus Nitrosopumilus salarius BD31</name>
    <dbReference type="NCBI Taxonomy" id="859350"/>
    <lineage>
        <taxon>Archaea</taxon>
        <taxon>Nitrososphaerota</taxon>
        <taxon>Nitrososphaeria</taxon>
        <taxon>Nitrosopumilales</taxon>
        <taxon>Nitrosopumilaceae</taxon>
        <taxon>Nitrosopumilus</taxon>
    </lineage>
</organism>
<protein>
    <submittedName>
        <fullName evidence="2">Uncharacterized protein</fullName>
    </submittedName>
</protein>